<keyword evidence="5 7" id="KW-1133">Transmembrane helix</keyword>
<keyword evidence="10" id="KW-1185">Reference proteome</keyword>
<protein>
    <submittedName>
        <fullName evidence="9">Thiamine/thiamine pyrophosphate ABC transporter, permease protein</fullName>
    </submittedName>
</protein>
<dbReference type="AlphaFoldDB" id="A0A918DNG6"/>
<dbReference type="GO" id="GO:0005886">
    <property type="term" value="C:plasma membrane"/>
    <property type="evidence" value="ECO:0007669"/>
    <property type="project" value="UniProtKB-SubCell"/>
</dbReference>
<dbReference type="CDD" id="cd06261">
    <property type="entry name" value="TM_PBP2"/>
    <property type="match status" value="1"/>
</dbReference>
<keyword evidence="4 7" id="KW-0812">Transmembrane</keyword>
<keyword evidence="2 7" id="KW-0813">Transport</keyword>
<feature type="transmembrane region" description="Helical" evidence="7">
    <location>
        <begin position="21"/>
        <end position="47"/>
    </location>
</feature>
<feature type="transmembrane region" description="Helical" evidence="7">
    <location>
        <begin position="334"/>
        <end position="360"/>
    </location>
</feature>
<feature type="transmembrane region" description="Helical" evidence="7">
    <location>
        <begin position="255"/>
        <end position="279"/>
    </location>
</feature>
<reference evidence="9 10" key="1">
    <citation type="journal article" date="2014" name="Int. J. Syst. Evol. Microbiol.">
        <title>Complete genome sequence of Corynebacterium casei LMG S-19264T (=DSM 44701T), isolated from a smear-ripened cheese.</title>
        <authorList>
            <consortium name="US DOE Joint Genome Institute (JGI-PGF)"/>
            <person name="Walter F."/>
            <person name="Albersmeier A."/>
            <person name="Kalinowski J."/>
            <person name="Ruckert C."/>
        </authorList>
    </citation>
    <scope>NUCLEOTIDE SEQUENCE [LARGE SCALE GENOMIC DNA]</scope>
    <source>
        <strain evidence="9 10">CGMCC 1.7286</strain>
    </source>
</reference>
<dbReference type="EMBL" id="BMLT01000001">
    <property type="protein sequence ID" value="GGO75459.1"/>
    <property type="molecule type" value="Genomic_DNA"/>
</dbReference>
<dbReference type="SUPFAM" id="SSF161098">
    <property type="entry name" value="MetI-like"/>
    <property type="match status" value="2"/>
</dbReference>
<evidence type="ECO:0000256" key="6">
    <source>
        <dbReference type="ARBA" id="ARBA00023136"/>
    </source>
</evidence>
<dbReference type="Gene3D" id="1.10.3720.10">
    <property type="entry name" value="MetI-like"/>
    <property type="match status" value="2"/>
</dbReference>
<feature type="transmembrane region" description="Helical" evidence="7">
    <location>
        <begin position="108"/>
        <end position="129"/>
    </location>
</feature>
<feature type="transmembrane region" description="Helical" evidence="7">
    <location>
        <begin position="381"/>
        <end position="401"/>
    </location>
</feature>
<dbReference type="PANTHER" id="PTHR30183">
    <property type="entry name" value="MOLYBDENUM TRANSPORT SYSTEM PERMEASE PROTEIN MODB"/>
    <property type="match status" value="1"/>
</dbReference>
<feature type="transmembrane region" description="Helical" evidence="7">
    <location>
        <begin position="407"/>
        <end position="428"/>
    </location>
</feature>
<feature type="transmembrane region" description="Helical" evidence="7">
    <location>
        <begin position="466"/>
        <end position="489"/>
    </location>
</feature>
<dbReference type="Pfam" id="PF00528">
    <property type="entry name" value="BPD_transp_1"/>
    <property type="match status" value="1"/>
</dbReference>
<dbReference type="PROSITE" id="PS50928">
    <property type="entry name" value="ABC_TM1"/>
    <property type="match status" value="1"/>
</dbReference>
<feature type="transmembrane region" description="Helical" evidence="7">
    <location>
        <begin position="513"/>
        <end position="531"/>
    </location>
</feature>
<accession>A0A918DNG6</accession>
<comment type="similarity">
    <text evidence="7">Belongs to the binding-protein-dependent transport system permease family.</text>
</comment>
<comment type="caution">
    <text evidence="9">The sequence shown here is derived from an EMBL/GenBank/DDBJ whole genome shotgun (WGS) entry which is preliminary data.</text>
</comment>
<feature type="transmembrane region" description="Helical" evidence="7">
    <location>
        <begin position="67"/>
        <end position="87"/>
    </location>
</feature>
<name>A0A918DNG6_9GAMM</name>
<organism evidence="9 10">
    <name type="scientific">Marinobacterium nitratireducens</name>
    <dbReference type="NCBI Taxonomy" id="518897"/>
    <lineage>
        <taxon>Bacteria</taxon>
        <taxon>Pseudomonadati</taxon>
        <taxon>Pseudomonadota</taxon>
        <taxon>Gammaproteobacteria</taxon>
        <taxon>Oceanospirillales</taxon>
        <taxon>Oceanospirillaceae</taxon>
        <taxon>Marinobacterium</taxon>
    </lineage>
</organism>
<dbReference type="InterPro" id="IPR035906">
    <property type="entry name" value="MetI-like_sf"/>
</dbReference>
<proteinExistence type="inferred from homology"/>
<evidence type="ECO:0000256" key="1">
    <source>
        <dbReference type="ARBA" id="ARBA00004651"/>
    </source>
</evidence>
<feature type="transmembrane region" description="Helical" evidence="7">
    <location>
        <begin position="300"/>
        <end position="322"/>
    </location>
</feature>
<evidence type="ECO:0000313" key="10">
    <source>
        <dbReference type="Proteomes" id="UP000599578"/>
    </source>
</evidence>
<dbReference type="GO" id="GO:0055085">
    <property type="term" value="P:transmembrane transport"/>
    <property type="evidence" value="ECO:0007669"/>
    <property type="project" value="InterPro"/>
</dbReference>
<feature type="transmembrane region" description="Helical" evidence="7">
    <location>
        <begin position="199"/>
        <end position="225"/>
    </location>
</feature>
<evidence type="ECO:0000259" key="8">
    <source>
        <dbReference type="PROSITE" id="PS50928"/>
    </source>
</evidence>
<dbReference type="Proteomes" id="UP000599578">
    <property type="component" value="Unassembled WGS sequence"/>
</dbReference>
<evidence type="ECO:0000256" key="7">
    <source>
        <dbReference type="RuleBase" id="RU363032"/>
    </source>
</evidence>
<evidence type="ECO:0000256" key="2">
    <source>
        <dbReference type="ARBA" id="ARBA00022448"/>
    </source>
</evidence>
<gene>
    <name evidence="9" type="ORF">GCM10011348_00300</name>
</gene>
<keyword evidence="6 7" id="KW-0472">Membrane</keyword>
<feature type="domain" description="ABC transmembrane type-1" evidence="8">
    <location>
        <begin position="68"/>
        <end position="269"/>
    </location>
</feature>
<dbReference type="PANTHER" id="PTHR30183:SF9">
    <property type="entry name" value="THIAMINE TRANSPORT SYSTEM PERMEASE PROTEIN THIP"/>
    <property type="match status" value="1"/>
</dbReference>
<dbReference type="InterPro" id="IPR000515">
    <property type="entry name" value="MetI-like"/>
</dbReference>
<sequence>MPLKMRRAAASLGGSLRGICGARAGLAGATVLALCLLLTALSFYGLIGFGRGGLDTRLLADPYFHSLLQFSFKQAGLSALLSLLLAWPVARALYYHPGLALQRSFLRLCLLGFCMPTLVLITGLVALLGRNGLLTPLLGENWNLYGLGGILIAHVYLNLPFAVRALLLALQHIPDSSWRLAAQLKLGPWQRLRLIEWPALQISLLPLFGFIFVLCFNSFAVVLALGGGPRATTIEVAIYQALKYDFNIPEALTLAWIQLLIAGSLFLLLARLGSAHWLGVDSARRTRAPRPAAPARTLHLLVYATAWLSLTLPILALLPGLLDADLQRFDWPAILRPALITLILGLGAGFGALGAAYLMLLPVRRARIQHQTKRALALEWLSTHTLVAPALVLSVGLYILLLPRLDLDRYGILLVLLLNTAVVIPFAVQQLRPRLLQFDRHYDRLGRSLKLGVRARLAVEWRFARGACLASLGLVMLLAMGDVAIFSIFGSADWTTLPWLIYGYAGTYRLEEASVASLLLLGLCALVLLIFERERPDA</sequence>
<comment type="subcellular location">
    <subcellularLocation>
        <location evidence="1 7">Cell membrane</location>
        <topology evidence="1 7">Multi-pass membrane protein</topology>
    </subcellularLocation>
</comment>
<feature type="transmembrane region" description="Helical" evidence="7">
    <location>
        <begin position="149"/>
        <end position="170"/>
    </location>
</feature>
<keyword evidence="3" id="KW-1003">Cell membrane</keyword>
<evidence type="ECO:0000256" key="3">
    <source>
        <dbReference type="ARBA" id="ARBA00022475"/>
    </source>
</evidence>
<evidence type="ECO:0000256" key="5">
    <source>
        <dbReference type="ARBA" id="ARBA00022989"/>
    </source>
</evidence>
<evidence type="ECO:0000256" key="4">
    <source>
        <dbReference type="ARBA" id="ARBA00022692"/>
    </source>
</evidence>
<evidence type="ECO:0000313" key="9">
    <source>
        <dbReference type="EMBL" id="GGO75459.1"/>
    </source>
</evidence>